<protein>
    <submittedName>
        <fullName evidence="3">Uncharacterized protein</fullName>
    </submittedName>
</protein>
<feature type="transmembrane region" description="Helical" evidence="1">
    <location>
        <begin position="104"/>
        <end position="129"/>
    </location>
</feature>
<evidence type="ECO:0000256" key="2">
    <source>
        <dbReference type="SAM" id="SignalP"/>
    </source>
</evidence>
<keyword evidence="1" id="KW-0472">Membrane</keyword>
<comment type="caution">
    <text evidence="3">The sequence shown here is derived from an EMBL/GenBank/DDBJ whole genome shotgun (WGS) entry which is preliminary data.</text>
</comment>
<gene>
    <name evidence="3" type="ORF">XENORESO_002787</name>
</gene>
<dbReference type="EMBL" id="JAHRIM010020034">
    <property type="protein sequence ID" value="MEQ2262061.1"/>
    <property type="molecule type" value="Genomic_DNA"/>
</dbReference>
<evidence type="ECO:0000313" key="4">
    <source>
        <dbReference type="Proteomes" id="UP001444071"/>
    </source>
</evidence>
<feature type="chain" id="PRO_5045099284" evidence="2">
    <location>
        <begin position="20"/>
        <end position="130"/>
    </location>
</feature>
<keyword evidence="2" id="KW-0732">Signal</keyword>
<keyword evidence="4" id="KW-1185">Reference proteome</keyword>
<evidence type="ECO:0000313" key="3">
    <source>
        <dbReference type="EMBL" id="MEQ2262061.1"/>
    </source>
</evidence>
<keyword evidence="1" id="KW-1133">Transmembrane helix</keyword>
<reference evidence="3 4" key="1">
    <citation type="submission" date="2021-06" db="EMBL/GenBank/DDBJ databases">
        <authorList>
            <person name="Palmer J.M."/>
        </authorList>
    </citation>
    <scope>NUCLEOTIDE SEQUENCE [LARGE SCALE GENOMIC DNA]</scope>
    <source>
        <strain evidence="3 4">XR_2019</strain>
        <tissue evidence="3">Muscle</tissue>
    </source>
</reference>
<sequence>MYCNASGTILLSLAPFLIGDCLLTEDTTLLKYLHFLFLDLMTTERTIYEPLFLIDEDCNLSLKEKGRLALKLKETFVFLELLYCISVMDSTRRKMSLDPRENKTLLSALSLFLNPVCVCVCVCVLVLVAE</sequence>
<accession>A0ABV0VXT9</accession>
<dbReference type="Proteomes" id="UP001444071">
    <property type="component" value="Unassembled WGS sequence"/>
</dbReference>
<proteinExistence type="predicted"/>
<keyword evidence="1" id="KW-0812">Transmembrane</keyword>
<evidence type="ECO:0000256" key="1">
    <source>
        <dbReference type="SAM" id="Phobius"/>
    </source>
</evidence>
<organism evidence="3 4">
    <name type="scientific">Xenotaenia resolanae</name>
    <dbReference type="NCBI Taxonomy" id="208358"/>
    <lineage>
        <taxon>Eukaryota</taxon>
        <taxon>Metazoa</taxon>
        <taxon>Chordata</taxon>
        <taxon>Craniata</taxon>
        <taxon>Vertebrata</taxon>
        <taxon>Euteleostomi</taxon>
        <taxon>Actinopterygii</taxon>
        <taxon>Neopterygii</taxon>
        <taxon>Teleostei</taxon>
        <taxon>Neoteleostei</taxon>
        <taxon>Acanthomorphata</taxon>
        <taxon>Ovalentaria</taxon>
        <taxon>Atherinomorphae</taxon>
        <taxon>Cyprinodontiformes</taxon>
        <taxon>Goodeidae</taxon>
        <taxon>Xenotaenia</taxon>
    </lineage>
</organism>
<name>A0ABV0VXT9_9TELE</name>
<feature type="signal peptide" evidence="2">
    <location>
        <begin position="1"/>
        <end position="19"/>
    </location>
</feature>